<dbReference type="Pfam" id="PF05552">
    <property type="entry name" value="MS_channel_1st_1"/>
    <property type="match status" value="2"/>
</dbReference>
<keyword evidence="3" id="KW-1133">Transmembrane helix</keyword>
<dbReference type="eggNOG" id="COG0668">
    <property type="taxonomic scope" value="Bacteria"/>
</dbReference>
<comment type="similarity">
    <text evidence="2">Belongs to the MscS (TC 1.A.23) family.</text>
</comment>
<evidence type="ECO:0000256" key="3">
    <source>
        <dbReference type="SAM" id="Phobius"/>
    </source>
</evidence>
<evidence type="ECO:0000259" key="4">
    <source>
        <dbReference type="Pfam" id="PF00924"/>
    </source>
</evidence>
<proteinExistence type="inferred from homology"/>
<dbReference type="KEGG" id="hhy:Halhy_3089"/>
<gene>
    <name evidence="5" type="ordered locus">Halhy_3089</name>
</gene>
<sequence>MNLFLLNISDWFNDLYNKYQPIFDQFFIGMIEFVPKFIGALLLLFLGWFLGRVISRFFQRLFERIGADKLGDRLNQIDFIARSPVKLKPSTMIGKFLYYLIFIFFFMAATDTLGITAVSEMISKIFEYLPRILSALIVFVIGILFADMLKKLVHTACASLNIPAAGLIANFVFYFVFINVAMITLSQAGIDTNFIQDNLSIILAGIVGAFAVGYGYASRPLIGNLLAAYYNKNKVKVGDTIAIDGVKGKVIELDNSTMTLEADDRKIVVPLNKLSSEKYEIFK</sequence>
<dbReference type="OrthoDB" id="1493289at2"/>
<dbReference type="GO" id="GO:0008381">
    <property type="term" value="F:mechanosensitive monoatomic ion channel activity"/>
    <property type="evidence" value="ECO:0007669"/>
    <property type="project" value="InterPro"/>
</dbReference>
<accession>F4KPL4</accession>
<feature type="domain" description="Mechanosensitive ion channel MscS" evidence="4">
    <location>
        <begin position="232"/>
        <end position="278"/>
    </location>
</feature>
<dbReference type="InterPro" id="IPR023408">
    <property type="entry name" value="MscS_beta-dom_sf"/>
</dbReference>
<dbReference type="PANTHER" id="PTHR30221:SF1">
    <property type="entry name" value="SMALL-CONDUCTANCE MECHANOSENSITIVE CHANNEL"/>
    <property type="match status" value="1"/>
</dbReference>
<feature type="transmembrane region" description="Helical" evidence="3">
    <location>
        <begin position="96"/>
        <end position="116"/>
    </location>
</feature>
<feature type="transmembrane region" description="Helical" evidence="3">
    <location>
        <begin position="199"/>
        <end position="217"/>
    </location>
</feature>
<reference evidence="5 6" key="1">
    <citation type="journal article" date="2011" name="Stand. Genomic Sci.">
        <title>Complete genome sequence of Haliscomenobacter hydrossis type strain (O).</title>
        <authorList>
            <consortium name="US DOE Joint Genome Institute (JGI-PGF)"/>
            <person name="Daligault H."/>
            <person name="Lapidus A."/>
            <person name="Zeytun A."/>
            <person name="Nolan M."/>
            <person name="Lucas S."/>
            <person name="Del Rio T.G."/>
            <person name="Tice H."/>
            <person name="Cheng J.F."/>
            <person name="Tapia R."/>
            <person name="Han C."/>
            <person name="Goodwin L."/>
            <person name="Pitluck S."/>
            <person name="Liolios K."/>
            <person name="Pagani I."/>
            <person name="Ivanova N."/>
            <person name="Huntemann M."/>
            <person name="Mavromatis K."/>
            <person name="Mikhailova N."/>
            <person name="Pati A."/>
            <person name="Chen A."/>
            <person name="Palaniappan K."/>
            <person name="Land M."/>
            <person name="Hauser L."/>
            <person name="Brambilla E.M."/>
            <person name="Rohde M."/>
            <person name="Verbarg S."/>
            <person name="Goker M."/>
            <person name="Bristow J."/>
            <person name="Eisen J.A."/>
            <person name="Markowitz V."/>
            <person name="Hugenholtz P."/>
            <person name="Kyrpides N.C."/>
            <person name="Klenk H.P."/>
            <person name="Woyke T."/>
        </authorList>
    </citation>
    <scope>NUCLEOTIDE SEQUENCE [LARGE SCALE GENOMIC DNA]</scope>
    <source>
        <strain evidence="6">ATCC 27775 / DSM 1100 / LMG 10767 / O</strain>
    </source>
</reference>
<evidence type="ECO:0000313" key="5">
    <source>
        <dbReference type="EMBL" id="AEE50952.1"/>
    </source>
</evidence>
<dbReference type="Proteomes" id="UP000008461">
    <property type="component" value="Chromosome"/>
</dbReference>
<reference key="2">
    <citation type="submission" date="2011-04" db="EMBL/GenBank/DDBJ databases">
        <title>Complete sequence of chromosome of Haliscomenobacter hydrossis DSM 1100.</title>
        <authorList>
            <consortium name="US DOE Joint Genome Institute (JGI-PGF)"/>
            <person name="Lucas S."/>
            <person name="Han J."/>
            <person name="Lapidus A."/>
            <person name="Bruce D."/>
            <person name="Goodwin L."/>
            <person name="Pitluck S."/>
            <person name="Peters L."/>
            <person name="Kyrpides N."/>
            <person name="Mavromatis K."/>
            <person name="Ivanova N."/>
            <person name="Ovchinnikova G."/>
            <person name="Pagani I."/>
            <person name="Daligault H."/>
            <person name="Detter J.C."/>
            <person name="Han C."/>
            <person name="Land M."/>
            <person name="Hauser L."/>
            <person name="Markowitz V."/>
            <person name="Cheng J.-F."/>
            <person name="Hugenholtz P."/>
            <person name="Woyke T."/>
            <person name="Wu D."/>
            <person name="Verbarg S."/>
            <person name="Frueling A."/>
            <person name="Brambilla E."/>
            <person name="Klenk H.-P."/>
            <person name="Eisen J.A."/>
        </authorList>
    </citation>
    <scope>NUCLEOTIDE SEQUENCE</scope>
    <source>
        <strain>DSM 1100</strain>
    </source>
</reference>
<organism evidence="5 6">
    <name type="scientific">Haliscomenobacter hydrossis (strain ATCC 27775 / DSM 1100 / LMG 10767 / O)</name>
    <dbReference type="NCBI Taxonomy" id="760192"/>
    <lineage>
        <taxon>Bacteria</taxon>
        <taxon>Pseudomonadati</taxon>
        <taxon>Bacteroidota</taxon>
        <taxon>Saprospiria</taxon>
        <taxon>Saprospirales</taxon>
        <taxon>Haliscomenobacteraceae</taxon>
        <taxon>Haliscomenobacter</taxon>
    </lineage>
</organism>
<dbReference type="Pfam" id="PF00924">
    <property type="entry name" value="MS_channel_2nd"/>
    <property type="match status" value="1"/>
</dbReference>
<keyword evidence="3" id="KW-0472">Membrane</keyword>
<dbReference type="InterPro" id="IPR008910">
    <property type="entry name" value="MSC_TM_helix"/>
</dbReference>
<comment type="subcellular location">
    <subcellularLocation>
        <location evidence="1">Membrane</location>
        <topology evidence="1">Multi-pass membrane protein</topology>
    </subcellularLocation>
</comment>
<dbReference type="SUPFAM" id="SSF82861">
    <property type="entry name" value="Mechanosensitive channel protein MscS (YggB), transmembrane region"/>
    <property type="match status" value="1"/>
</dbReference>
<keyword evidence="3" id="KW-0812">Transmembrane</keyword>
<dbReference type="InterPro" id="IPR011014">
    <property type="entry name" value="MscS_channel_TM-2"/>
</dbReference>
<dbReference type="InterPro" id="IPR006685">
    <property type="entry name" value="MscS_channel_2nd"/>
</dbReference>
<dbReference type="AlphaFoldDB" id="F4KPL4"/>
<dbReference type="Gene3D" id="2.30.30.60">
    <property type="match status" value="1"/>
</dbReference>
<dbReference type="PANTHER" id="PTHR30221">
    <property type="entry name" value="SMALL-CONDUCTANCE MECHANOSENSITIVE CHANNEL"/>
    <property type="match status" value="1"/>
</dbReference>
<dbReference type="RefSeq" id="WP_013765495.1">
    <property type="nucleotide sequence ID" value="NC_015510.1"/>
</dbReference>
<name>F4KPL4_HALH1</name>
<dbReference type="STRING" id="760192.Halhy_3089"/>
<protein>
    <submittedName>
        <fullName evidence="5">Conserved TM helix repeat-containing protein</fullName>
    </submittedName>
</protein>
<dbReference type="GO" id="GO:0016020">
    <property type="term" value="C:membrane"/>
    <property type="evidence" value="ECO:0007669"/>
    <property type="project" value="UniProtKB-SubCell"/>
</dbReference>
<dbReference type="HOGENOM" id="CLU_049564_1_0_10"/>
<feature type="transmembrane region" description="Helical" evidence="3">
    <location>
        <begin position="26"/>
        <end position="50"/>
    </location>
</feature>
<dbReference type="EMBL" id="CP002691">
    <property type="protein sequence ID" value="AEE50952.1"/>
    <property type="molecule type" value="Genomic_DNA"/>
</dbReference>
<feature type="transmembrane region" description="Helical" evidence="3">
    <location>
        <begin position="167"/>
        <end position="187"/>
    </location>
</feature>
<dbReference type="Gene3D" id="1.10.287.1260">
    <property type="match status" value="2"/>
</dbReference>
<evidence type="ECO:0000313" key="6">
    <source>
        <dbReference type="Proteomes" id="UP000008461"/>
    </source>
</evidence>
<keyword evidence="6" id="KW-1185">Reference proteome</keyword>
<feature type="transmembrane region" description="Helical" evidence="3">
    <location>
        <begin position="128"/>
        <end position="146"/>
    </location>
</feature>
<evidence type="ECO:0000256" key="1">
    <source>
        <dbReference type="ARBA" id="ARBA00004141"/>
    </source>
</evidence>
<dbReference type="InterPro" id="IPR045275">
    <property type="entry name" value="MscS_archaea/bacteria_type"/>
</dbReference>
<evidence type="ECO:0000256" key="2">
    <source>
        <dbReference type="ARBA" id="ARBA00008017"/>
    </source>
</evidence>